<keyword evidence="3 5" id="KW-0238">DNA-binding</keyword>
<dbReference type="InterPro" id="IPR002104">
    <property type="entry name" value="Integrase_catalytic"/>
</dbReference>
<comment type="similarity">
    <text evidence="1">Belongs to the 'phage' integrase family.</text>
</comment>
<dbReference type="PANTHER" id="PTHR30349:SF41">
    <property type="entry name" value="INTEGRASE_RECOMBINASE PROTEIN MJ0367-RELATED"/>
    <property type="match status" value="1"/>
</dbReference>
<dbReference type="InterPro" id="IPR013762">
    <property type="entry name" value="Integrase-like_cat_sf"/>
</dbReference>
<dbReference type="GO" id="GO:0006310">
    <property type="term" value="P:DNA recombination"/>
    <property type="evidence" value="ECO:0007669"/>
    <property type="project" value="UniProtKB-KW"/>
</dbReference>
<sequence>MGRRPTEPGAITKLRKRKRGKLTYYYYDLGGSPRREISLGKDYGLAILEYAKLEKDRTATAHVKSVVTFAYVASRYLVEILPTKAARTQKDNLAELKQLLAFFNDPPAPLDEIEPQHIKQYLRERGKKAPIRANREKALMSAIWNFAREYGYTSLANPCAGVKGHKETGRGVYIEDDVFASVYEKGCAPLRDTMDLAYLTGQRMADVLKMDERDIVGGYLSIRQNKTAAMQRMEVAGQLEEVLTRISARKTALKIGSTKLIVTVEGAAMTTAILRKRFDDAREAAGVPKADFQMRDLRAKAGTDKAESSGDILQAKDQLGHTTVAMTEHYIRKRRGKKITSTK</sequence>
<dbReference type="RefSeq" id="WP_065990465.1">
    <property type="nucleotide sequence ID" value="NZ_MDEN01000065.1"/>
</dbReference>
<keyword evidence="2" id="KW-0229">DNA integration</keyword>
<dbReference type="OrthoDB" id="662444at2"/>
<dbReference type="PROSITE" id="PS51898">
    <property type="entry name" value="TYR_RECOMBINASE"/>
    <property type="match status" value="1"/>
</dbReference>
<dbReference type="InterPro" id="IPR011010">
    <property type="entry name" value="DNA_brk_join_enz"/>
</dbReference>
<accession>A0A1C2DR92</accession>
<dbReference type="EMBL" id="MDEN01000065">
    <property type="protein sequence ID" value="OCX17284.1"/>
    <property type="molecule type" value="Genomic_DNA"/>
</dbReference>
<dbReference type="Gene3D" id="1.10.443.10">
    <property type="entry name" value="Intergrase catalytic core"/>
    <property type="match status" value="1"/>
</dbReference>
<gene>
    <name evidence="8" type="ORF">BBI10_17335</name>
</gene>
<dbReference type="AlphaFoldDB" id="A0A1C2DR92"/>
<feature type="domain" description="Core-binding (CB)" evidence="7">
    <location>
        <begin position="67"/>
        <end position="148"/>
    </location>
</feature>
<dbReference type="PANTHER" id="PTHR30349">
    <property type="entry name" value="PHAGE INTEGRASE-RELATED"/>
    <property type="match status" value="1"/>
</dbReference>
<dbReference type="Proteomes" id="UP000095143">
    <property type="component" value="Unassembled WGS sequence"/>
</dbReference>
<dbReference type="InterPro" id="IPR044068">
    <property type="entry name" value="CB"/>
</dbReference>
<dbReference type="Gene3D" id="1.10.150.130">
    <property type="match status" value="1"/>
</dbReference>
<dbReference type="InterPro" id="IPR050090">
    <property type="entry name" value="Tyrosine_recombinase_XerCD"/>
</dbReference>
<reference evidence="8 9" key="1">
    <citation type="submission" date="2016-08" db="EMBL/GenBank/DDBJ databases">
        <title>Whole genome sequence of Pseudomonas graminis strain UASWS1507, a potential biological control agent for agriculture.</title>
        <authorList>
            <person name="Crovadore J."/>
            <person name="Calmin G."/>
            <person name="Chablais R."/>
            <person name="Cochard B."/>
            <person name="Lefort F."/>
        </authorList>
    </citation>
    <scope>NUCLEOTIDE SEQUENCE [LARGE SCALE GENOMIC DNA]</scope>
    <source>
        <strain evidence="8 9">UASWS1507</strain>
    </source>
</reference>
<name>A0A1C2DR92_9PSED</name>
<dbReference type="Pfam" id="PF00589">
    <property type="entry name" value="Phage_integrase"/>
    <property type="match status" value="1"/>
</dbReference>
<dbReference type="InterPro" id="IPR010998">
    <property type="entry name" value="Integrase_recombinase_N"/>
</dbReference>
<organism evidence="8 9">
    <name type="scientific">Pseudomonas graminis</name>
    <dbReference type="NCBI Taxonomy" id="158627"/>
    <lineage>
        <taxon>Bacteria</taxon>
        <taxon>Pseudomonadati</taxon>
        <taxon>Pseudomonadota</taxon>
        <taxon>Gammaproteobacteria</taxon>
        <taxon>Pseudomonadales</taxon>
        <taxon>Pseudomonadaceae</taxon>
        <taxon>Pseudomonas</taxon>
    </lineage>
</organism>
<protein>
    <submittedName>
        <fullName evidence="8">Integrase</fullName>
    </submittedName>
</protein>
<evidence type="ECO:0000256" key="2">
    <source>
        <dbReference type="ARBA" id="ARBA00022908"/>
    </source>
</evidence>
<feature type="domain" description="Tyr recombinase" evidence="6">
    <location>
        <begin position="169"/>
        <end position="343"/>
    </location>
</feature>
<evidence type="ECO:0000313" key="8">
    <source>
        <dbReference type="EMBL" id="OCX17284.1"/>
    </source>
</evidence>
<keyword evidence="4" id="KW-0233">DNA recombination</keyword>
<evidence type="ECO:0000256" key="3">
    <source>
        <dbReference type="ARBA" id="ARBA00023125"/>
    </source>
</evidence>
<evidence type="ECO:0000313" key="9">
    <source>
        <dbReference type="Proteomes" id="UP000095143"/>
    </source>
</evidence>
<evidence type="ECO:0000259" key="6">
    <source>
        <dbReference type="PROSITE" id="PS51898"/>
    </source>
</evidence>
<dbReference type="GO" id="GO:0003677">
    <property type="term" value="F:DNA binding"/>
    <property type="evidence" value="ECO:0007669"/>
    <property type="project" value="UniProtKB-UniRule"/>
</dbReference>
<dbReference type="SUPFAM" id="SSF56349">
    <property type="entry name" value="DNA breaking-rejoining enzymes"/>
    <property type="match status" value="1"/>
</dbReference>
<evidence type="ECO:0000259" key="7">
    <source>
        <dbReference type="PROSITE" id="PS51900"/>
    </source>
</evidence>
<comment type="caution">
    <text evidence="8">The sequence shown here is derived from an EMBL/GenBank/DDBJ whole genome shotgun (WGS) entry which is preliminary data.</text>
</comment>
<proteinExistence type="inferred from homology"/>
<dbReference type="GO" id="GO:0015074">
    <property type="term" value="P:DNA integration"/>
    <property type="evidence" value="ECO:0007669"/>
    <property type="project" value="UniProtKB-KW"/>
</dbReference>
<dbReference type="PROSITE" id="PS51900">
    <property type="entry name" value="CB"/>
    <property type="match status" value="1"/>
</dbReference>
<evidence type="ECO:0000256" key="1">
    <source>
        <dbReference type="ARBA" id="ARBA00008857"/>
    </source>
</evidence>
<evidence type="ECO:0000256" key="5">
    <source>
        <dbReference type="PROSITE-ProRule" id="PRU01248"/>
    </source>
</evidence>
<evidence type="ECO:0000256" key="4">
    <source>
        <dbReference type="ARBA" id="ARBA00023172"/>
    </source>
</evidence>